<dbReference type="KEGG" id="vta:B1371"/>
<keyword evidence="3" id="KW-0732">Signal</keyword>
<keyword evidence="7" id="KW-1185">Reference proteome</keyword>
<dbReference type="SUPFAM" id="SSF53850">
    <property type="entry name" value="Periplasmic binding protein-like II"/>
    <property type="match status" value="1"/>
</dbReference>
<evidence type="ECO:0000313" key="7">
    <source>
        <dbReference type="Proteomes" id="UP000235828"/>
    </source>
</evidence>
<evidence type="ECO:0000256" key="2">
    <source>
        <dbReference type="ARBA" id="ARBA00010742"/>
    </source>
</evidence>
<organism evidence="6 7">
    <name type="scientific">Vibrio tapetis subsp. tapetis</name>
    <dbReference type="NCBI Taxonomy" id="1671868"/>
    <lineage>
        <taxon>Bacteria</taxon>
        <taxon>Pseudomonadati</taxon>
        <taxon>Pseudomonadota</taxon>
        <taxon>Gammaproteobacteria</taxon>
        <taxon>Vibrionales</taxon>
        <taxon>Vibrionaceae</taxon>
        <taxon>Vibrio</taxon>
    </lineage>
</organism>
<reference evidence="6 7" key="1">
    <citation type="submission" date="2017-10" db="EMBL/GenBank/DDBJ databases">
        <authorList>
            <person name="Banno H."/>
            <person name="Chua N.-H."/>
        </authorList>
    </citation>
    <scope>NUCLEOTIDE SEQUENCE [LARGE SCALE GENOMIC DNA]</scope>
    <source>
        <strain evidence="6">Vibrio tapetis CECT4600</strain>
    </source>
</reference>
<dbReference type="RefSeq" id="WP_231897942.1">
    <property type="nucleotide sequence ID" value="NZ_LT960612.1"/>
</dbReference>
<evidence type="ECO:0000256" key="1">
    <source>
        <dbReference type="ARBA" id="ARBA00004418"/>
    </source>
</evidence>
<feature type="transmembrane region" description="Helical" evidence="4">
    <location>
        <begin position="20"/>
        <end position="37"/>
    </location>
</feature>
<comment type="subcellular location">
    <subcellularLocation>
        <location evidence="1">Periplasm</location>
    </subcellularLocation>
</comment>
<evidence type="ECO:0000256" key="3">
    <source>
        <dbReference type="ARBA" id="ARBA00022729"/>
    </source>
</evidence>
<proteinExistence type="inferred from homology"/>
<dbReference type="GO" id="GO:0042597">
    <property type="term" value="C:periplasmic space"/>
    <property type="evidence" value="ECO:0007669"/>
    <property type="project" value="UniProtKB-SubCell"/>
</dbReference>
<keyword evidence="4" id="KW-1133">Transmembrane helix</keyword>
<sequence>MYKINKVGMVMASKRKVVSTLGIVVVLFMIPVFVWVFDNKEQASSDDTTIKIGVSQTPLSAPFIIAKELGLLQEGQLNIELVPCFGGVKCTAMLTAGEVKYATSSESVVMFESFNGNNIALLASFVSSDGDVKLLTPSVLNINQVSDLKGKRVGVVKASSSEFYLDSVLSANNQKQLDFEKVYLNATEMVNALQTSQVDAISVWEPFGYQTNIEFNSQINNLGIKGVYELSFNLISLKQYFDSSDEEALKIIEVLGKAIESINHNPDQAIKIVSRSLDVKSGQLLWSWNYYVFRLSLGNSLLYSLQLQSSWALKEGLVMGQEPNFRYVFYSTPFEKYQKSGGGR</sequence>
<dbReference type="Gene3D" id="3.40.190.10">
    <property type="entry name" value="Periplasmic binding protein-like II"/>
    <property type="match status" value="2"/>
</dbReference>
<dbReference type="Pfam" id="PF09084">
    <property type="entry name" value="NMT1"/>
    <property type="match status" value="1"/>
</dbReference>
<accession>A0A2N8ZM66</accession>
<dbReference type="EMBL" id="LT960612">
    <property type="protein sequence ID" value="SON52982.1"/>
    <property type="molecule type" value="Genomic_DNA"/>
</dbReference>
<feature type="domain" description="SsuA/THI5-like" evidence="5">
    <location>
        <begin position="60"/>
        <end position="269"/>
    </location>
</feature>
<protein>
    <submittedName>
        <fullName evidence="6">ABC-type nitrate/sulfonate/bicarbonate transport system</fullName>
    </submittedName>
</protein>
<name>A0A2N8ZM66_9VIBR</name>
<dbReference type="InterPro" id="IPR015168">
    <property type="entry name" value="SsuA/THI5"/>
</dbReference>
<dbReference type="PANTHER" id="PTHR30024">
    <property type="entry name" value="ALIPHATIC SULFONATES-BINDING PROTEIN-RELATED"/>
    <property type="match status" value="1"/>
</dbReference>
<dbReference type="PANTHER" id="PTHR30024:SF47">
    <property type="entry name" value="TAURINE-BINDING PERIPLASMIC PROTEIN"/>
    <property type="match status" value="1"/>
</dbReference>
<dbReference type="AlphaFoldDB" id="A0A2N8ZM66"/>
<evidence type="ECO:0000313" key="6">
    <source>
        <dbReference type="EMBL" id="SON52982.1"/>
    </source>
</evidence>
<keyword evidence="4" id="KW-0812">Transmembrane</keyword>
<dbReference type="GO" id="GO:0042918">
    <property type="term" value="P:alkanesulfonate transmembrane transport"/>
    <property type="evidence" value="ECO:0007669"/>
    <property type="project" value="TreeGrafter"/>
</dbReference>
<comment type="similarity">
    <text evidence="2">Belongs to the bacterial solute-binding protein SsuA/TauA family.</text>
</comment>
<evidence type="ECO:0000256" key="4">
    <source>
        <dbReference type="SAM" id="Phobius"/>
    </source>
</evidence>
<dbReference type="Proteomes" id="UP000235828">
    <property type="component" value="Chromosome B"/>
</dbReference>
<keyword evidence="4" id="KW-0472">Membrane</keyword>
<evidence type="ECO:0000259" key="5">
    <source>
        <dbReference type="Pfam" id="PF09084"/>
    </source>
</evidence>
<gene>
    <name evidence="6" type="ORF">VTAP4600_B1371</name>
</gene>